<comment type="caution">
    <text evidence="1">The sequence shown here is derived from an EMBL/GenBank/DDBJ whole genome shotgun (WGS) entry which is preliminary data.</text>
</comment>
<dbReference type="EMBL" id="CACTIH010003661">
    <property type="protein sequence ID" value="CAA2981019.1"/>
    <property type="molecule type" value="Genomic_DNA"/>
</dbReference>
<reference evidence="1 2" key="1">
    <citation type="submission" date="2019-12" db="EMBL/GenBank/DDBJ databases">
        <authorList>
            <person name="Alioto T."/>
            <person name="Alioto T."/>
            <person name="Gomez Garrido J."/>
        </authorList>
    </citation>
    <scope>NUCLEOTIDE SEQUENCE [LARGE SCALE GENOMIC DNA]</scope>
</reference>
<organism evidence="1 2">
    <name type="scientific">Olea europaea subsp. europaea</name>
    <dbReference type="NCBI Taxonomy" id="158383"/>
    <lineage>
        <taxon>Eukaryota</taxon>
        <taxon>Viridiplantae</taxon>
        <taxon>Streptophyta</taxon>
        <taxon>Embryophyta</taxon>
        <taxon>Tracheophyta</taxon>
        <taxon>Spermatophyta</taxon>
        <taxon>Magnoliopsida</taxon>
        <taxon>eudicotyledons</taxon>
        <taxon>Gunneridae</taxon>
        <taxon>Pentapetalae</taxon>
        <taxon>asterids</taxon>
        <taxon>lamiids</taxon>
        <taxon>Lamiales</taxon>
        <taxon>Oleaceae</taxon>
        <taxon>Oleeae</taxon>
        <taxon>Olea</taxon>
    </lineage>
</organism>
<keyword evidence="1" id="KW-0675">Receptor</keyword>
<sequence>MGFGGYHLGPLGFELMILSGLRTHCILLWLQCLDHCAELITNIVDPSSTIEEDLLEDVWAMKIVASSCFNPKSTRRPLMRYILKALENPMKVVEKKNQDLRGIERRPLEDRGMPLYLTTGGHASHS</sequence>
<gene>
    <name evidence="1" type="ORF">OLEA9_A023909</name>
</gene>
<proteinExistence type="predicted"/>
<accession>A0A8S0RP74</accession>
<evidence type="ECO:0000313" key="1">
    <source>
        <dbReference type="EMBL" id="CAA2981019.1"/>
    </source>
</evidence>
<keyword evidence="2" id="KW-1185">Reference proteome</keyword>
<name>A0A8S0RP74_OLEEU</name>
<protein>
    <submittedName>
        <fullName evidence="1">Probable LRR receptor-like serine threonine-kinase At2g16250</fullName>
    </submittedName>
</protein>
<dbReference type="Proteomes" id="UP000594638">
    <property type="component" value="Unassembled WGS sequence"/>
</dbReference>
<dbReference type="AlphaFoldDB" id="A0A8S0RP74"/>
<dbReference type="Gramene" id="OE9A023909T1">
    <property type="protein sequence ID" value="OE9A023909C1"/>
    <property type="gene ID" value="OE9A023909"/>
</dbReference>
<evidence type="ECO:0000313" key="2">
    <source>
        <dbReference type="Proteomes" id="UP000594638"/>
    </source>
</evidence>
<dbReference type="OrthoDB" id="1699482at2759"/>